<dbReference type="PROSITE" id="PS00211">
    <property type="entry name" value="ABC_TRANSPORTER_1"/>
    <property type="match status" value="1"/>
</dbReference>
<organism evidence="6 7">
    <name type="scientific">Rapidithrix thailandica</name>
    <dbReference type="NCBI Taxonomy" id="413964"/>
    <lineage>
        <taxon>Bacteria</taxon>
        <taxon>Pseudomonadati</taxon>
        <taxon>Bacteroidota</taxon>
        <taxon>Cytophagia</taxon>
        <taxon>Cytophagales</taxon>
        <taxon>Flammeovirgaceae</taxon>
        <taxon>Rapidithrix</taxon>
    </lineage>
</organism>
<keyword evidence="1" id="KW-0813">Transport</keyword>
<evidence type="ECO:0000313" key="6">
    <source>
        <dbReference type="EMBL" id="MEN7547713.1"/>
    </source>
</evidence>
<dbReference type="RefSeq" id="WP_346820498.1">
    <property type="nucleotide sequence ID" value="NZ_JBDKWZ010000003.1"/>
</dbReference>
<dbReference type="Gene3D" id="3.40.50.300">
    <property type="entry name" value="P-loop containing nucleotide triphosphate hydrolases"/>
    <property type="match status" value="1"/>
</dbReference>
<name>A0AAW9S8Q8_9BACT</name>
<dbReference type="SMART" id="SM00382">
    <property type="entry name" value="AAA"/>
    <property type="match status" value="1"/>
</dbReference>
<keyword evidence="7" id="KW-1185">Reference proteome</keyword>
<dbReference type="InterPro" id="IPR015854">
    <property type="entry name" value="ABC_transpr_LolD-like"/>
</dbReference>
<evidence type="ECO:0000256" key="2">
    <source>
        <dbReference type="ARBA" id="ARBA00022741"/>
    </source>
</evidence>
<evidence type="ECO:0000259" key="5">
    <source>
        <dbReference type="PROSITE" id="PS50893"/>
    </source>
</evidence>
<comment type="caution">
    <text evidence="6">The sequence shown here is derived from an EMBL/GenBank/DDBJ whole genome shotgun (WGS) entry which is preliminary data.</text>
</comment>
<dbReference type="FunFam" id="3.40.50.300:FF:000032">
    <property type="entry name" value="Export ABC transporter ATP-binding protein"/>
    <property type="match status" value="1"/>
</dbReference>
<dbReference type="InterPro" id="IPR027417">
    <property type="entry name" value="P-loop_NTPase"/>
</dbReference>
<evidence type="ECO:0000256" key="1">
    <source>
        <dbReference type="ARBA" id="ARBA00022448"/>
    </source>
</evidence>
<evidence type="ECO:0000256" key="4">
    <source>
        <dbReference type="ARBA" id="ARBA00038388"/>
    </source>
</evidence>
<dbReference type="GO" id="GO:0016887">
    <property type="term" value="F:ATP hydrolysis activity"/>
    <property type="evidence" value="ECO:0007669"/>
    <property type="project" value="InterPro"/>
</dbReference>
<evidence type="ECO:0000256" key="3">
    <source>
        <dbReference type="ARBA" id="ARBA00022840"/>
    </source>
</evidence>
<dbReference type="CDD" id="cd03255">
    <property type="entry name" value="ABC_MJ0796_LolCDE_FtsE"/>
    <property type="match status" value="1"/>
</dbReference>
<reference evidence="6 7" key="1">
    <citation type="submission" date="2024-04" db="EMBL/GenBank/DDBJ databases">
        <title>Novel genus in family Flammeovirgaceae.</title>
        <authorList>
            <person name="Nguyen T.H."/>
            <person name="Vuong T.Q."/>
            <person name="Le H."/>
            <person name="Kim S.-G."/>
        </authorList>
    </citation>
    <scope>NUCLEOTIDE SEQUENCE [LARGE SCALE GENOMIC DNA]</scope>
    <source>
        <strain evidence="6 7">JCM 23209</strain>
    </source>
</reference>
<dbReference type="Proteomes" id="UP001403385">
    <property type="component" value="Unassembled WGS sequence"/>
</dbReference>
<dbReference type="GO" id="GO:0005524">
    <property type="term" value="F:ATP binding"/>
    <property type="evidence" value="ECO:0007669"/>
    <property type="project" value="UniProtKB-KW"/>
</dbReference>
<dbReference type="GO" id="GO:0098796">
    <property type="term" value="C:membrane protein complex"/>
    <property type="evidence" value="ECO:0007669"/>
    <property type="project" value="UniProtKB-ARBA"/>
</dbReference>
<gene>
    <name evidence="6" type="ORF">AAG747_07330</name>
</gene>
<dbReference type="InterPro" id="IPR003439">
    <property type="entry name" value="ABC_transporter-like_ATP-bd"/>
</dbReference>
<evidence type="ECO:0000313" key="7">
    <source>
        <dbReference type="Proteomes" id="UP001403385"/>
    </source>
</evidence>
<dbReference type="GO" id="GO:0022857">
    <property type="term" value="F:transmembrane transporter activity"/>
    <property type="evidence" value="ECO:0007669"/>
    <property type="project" value="TreeGrafter"/>
</dbReference>
<comment type="similarity">
    <text evidence="4">Belongs to the ABC transporter superfamily. Macrolide exporter (TC 3.A.1.122) family.</text>
</comment>
<dbReference type="InterPro" id="IPR017871">
    <property type="entry name" value="ABC_transporter-like_CS"/>
</dbReference>
<dbReference type="PANTHER" id="PTHR24220">
    <property type="entry name" value="IMPORT ATP-BINDING PROTEIN"/>
    <property type="match status" value="1"/>
</dbReference>
<accession>A0AAW9S8Q8</accession>
<dbReference type="PROSITE" id="PS50893">
    <property type="entry name" value="ABC_TRANSPORTER_2"/>
    <property type="match status" value="1"/>
</dbReference>
<dbReference type="Pfam" id="PF00005">
    <property type="entry name" value="ABC_tran"/>
    <property type="match status" value="1"/>
</dbReference>
<feature type="domain" description="ABC transporter" evidence="5">
    <location>
        <begin position="24"/>
        <end position="251"/>
    </location>
</feature>
<dbReference type="GO" id="GO:0005886">
    <property type="term" value="C:plasma membrane"/>
    <property type="evidence" value="ECO:0007669"/>
    <property type="project" value="TreeGrafter"/>
</dbReference>
<dbReference type="SUPFAM" id="SSF52540">
    <property type="entry name" value="P-loop containing nucleoside triphosphate hydrolases"/>
    <property type="match status" value="1"/>
</dbReference>
<keyword evidence="3 6" id="KW-0067">ATP-binding</keyword>
<proteinExistence type="inferred from homology"/>
<dbReference type="InterPro" id="IPR017911">
    <property type="entry name" value="MacB-like_ATP-bd"/>
</dbReference>
<keyword evidence="2" id="KW-0547">Nucleotide-binding</keyword>
<dbReference type="InterPro" id="IPR003593">
    <property type="entry name" value="AAA+_ATPase"/>
</dbReference>
<dbReference type="PANTHER" id="PTHR24220:SF86">
    <property type="entry name" value="ABC TRANSPORTER ABCH.1"/>
    <property type="match status" value="1"/>
</dbReference>
<protein>
    <submittedName>
        <fullName evidence="6">ABC transporter ATP-binding protein</fullName>
    </submittedName>
</protein>
<dbReference type="AlphaFoldDB" id="A0AAW9S8Q8"/>
<dbReference type="EMBL" id="JBDKWZ010000003">
    <property type="protein sequence ID" value="MEN7547713.1"/>
    <property type="molecule type" value="Genomic_DNA"/>
</dbReference>
<sequence length="251" mass="28237">MKSRFQLNYLLARSQQKTSTMSIIQLSNISKIYNPDTVPVRALNHVNLNIDKGEFTAIVGPSGCGKTTLLNTIGGLDHPTEGKVIIDHTDITALQSKALINFRLHNIGFVFQDYSLLPVLTARENTEFIMQLQNRSKKEYRQRAEELLKEVGLGDKMDFFPSKLSGGQQQRVAVARALAPKPKFVLADEPTANLDSKSTNDLLDIMLKLNKEEHITFLFSTHDQRVIDKARRIVVLEDGNIVKDEVLTVSY</sequence>